<evidence type="ECO:0000256" key="13">
    <source>
        <dbReference type="ARBA" id="ARBA00040794"/>
    </source>
</evidence>
<dbReference type="InterPro" id="IPR020084">
    <property type="entry name" value="NUDIX_hydrolase_CS"/>
</dbReference>
<evidence type="ECO:0000259" key="17">
    <source>
        <dbReference type="PROSITE" id="PS51462"/>
    </source>
</evidence>
<evidence type="ECO:0000256" key="6">
    <source>
        <dbReference type="ARBA" id="ARBA00022763"/>
    </source>
</evidence>
<dbReference type="EMBL" id="JRWM01000003">
    <property type="protein sequence ID" value="KHA62118.1"/>
    <property type="molecule type" value="Genomic_DNA"/>
</dbReference>
<evidence type="ECO:0000256" key="14">
    <source>
        <dbReference type="ARBA" id="ARBA00041592"/>
    </source>
</evidence>
<evidence type="ECO:0000256" key="11">
    <source>
        <dbReference type="ARBA" id="ARBA00036904"/>
    </source>
</evidence>
<dbReference type="PANTHER" id="PTHR47707:SF1">
    <property type="entry name" value="NUDIX HYDROLASE FAMILY PROTEIN"/>
    <property type="match status" value="1"/>
</dbReference>
<keyword evidence="3" id="KW-0515">Mutator protein</keyword>
<dbReference type="PROSITE" id="PS51462">
    <property type="entry name" value="NUDIX"/>
    <property type="match status" value="1"/>
</dbReference>
<feature type="domain" description="Nudix hydrolase" evidence="17">
    <location>
        <begin position="2"/>
        <end position="126"/>
    </location>
</feature>
<gene>
    <name evidence="18" type="ORF">NL53_02225</name>
</gene>
<sequence>MKVHECVSFMLIDNNRVLLEKRSETRETDAGIVNIPGGHMEGGETQRQALFREMDEELNVIPESYQYLCSLYHPTRELQLIHYYVVDRWTGEISAQEAESVHWYPLSSAPVGIDADRLAIAEFFRVGQYLSF</sequence>
<evidence type="ECO:0000256" key="15">
    <source>
        <dbReference type="ARBA" id="ARBA00041979"/>
    </source>
</evidence>
<proteinExistence type="inferred from homology"/>
<dbReference type="SUPFAM" id="SSF55811">
    <property type="entry name" value="Nudix"/>
    <property type="match status" value="1"/>
</dbReference>
<name>A0ABR4YF40_9VIBR</name>
<evidence type="ECO:0000256" key="2">
    <source>
        <dbReference type="ARBA" id="ARBA00005582"/>
    </source>
</evidence>
<dbReference type="RefSeq" id="WP_038212291.1">
    <property type="nucleotide sequence ID" value="NZ_JRWM01000003.1"/>
</dbReference>
<keyword evidence="19" id="KW-1185">Reference proteome</keyword>
<evidence type="ECO:0000256" key="4">
    <source>
        <dbReference type="ARBA" id="ARBA00022705"/>
    </source>
</evidence>
<comment type="cofactor">
    <cofactor evidence="1">
        <name>Mg(2+)</name>
        <dbReference type="ChEBI" id="CHEBI:18420"/>
    </cofactor>
</comment>
<keyword evidence="8" id="KW-0460">Magnesium</keyword>
<dbReference type="PANTHER" id="PTHR47707">
    <property type="entry name" value="8-OXO-DGTP DIPHOSPHATASE"/>
    <property type="match status" value="1"/>
</dbReference>
<reference evidence="18 19" key="1">
    <citation type="submission" date="2014-10" db="EMBL/GenBank/DDBJ databases">
        <title>Genome sequencing of Vibrio variabilis T01.</title>
        <authorList>
            <person name="Chan K.-G."/>
            <person name="Mohamad N.I."/>
        </authorList>
    </citation>
    <scope>NUCLEOTIDE SEQUENCE [LARGE SCALE GENOMIC DNA]</scope>
    <source>
        <strain evidence="18 19">T01</strain>
    </source>
</reference>
<evidence type="ECO:0000313" key="18">
    <source>
        <dbReference type="EMBL" id="KHA62118.1"/>
    </source>
</evidence>
<protein>
    <recommendedName>
        <fullName evidence="13">8-oxo-dGTP diphosphatase</fullName>
        <ecNumber evidence="12">3.6.1.55</ecNumber>
    </recommendedName>
    <alternativeName>
        <fullName evidence="16">7,8-dihydro-8-oxoguanine-triphosphatase</fullName>
    </alternativeName>
    <alternativeName>
        <fullName evidence="15">Mutator protein MutT</fullName>
    </alternativeName>
    <alternativeName>
        <fullName evidence="14">dGTP pyrophosphohydrolase</fullName>
    </alternativeName>
</protein>
<evidence type="ECO:0000256" key="8">
    <source>
        <dbReference type="ARBA" id="ARBA00022842"/>
    </source>
</evidence>
<keyword evidence="7" id="KW-0378">Hydrolase</keyword>
<comment type="catalytic activity">
    <reaction evidence="10">
        <text>8-oxo-dGTP + H2O = 8-oxo-dGMP + diphosphate + H(+)</text>
        <dbReference type="Rhea" id="RHEA:31575"/>
        <dbReference type="ChEBI" id="CHEBI:15377"/>
        <dbReference type="ChEBI" id="CHEBI:15378"/>
        <dbReference type="ChEBI" id="CHEBI:33019"/>
        <dbReference type="ChEBI" id="CHEBI:63224"/>
        <dbReference type="ChEBI" id="CHEBI:77896"/>
        <dbReference type="EC" id="3.6.1.55"/>
    </reaction>
</comment>
<dbReference type="InterPro" id="IPR000086">
    <property type="entry name" value="NUDIX_hydrolase_dom"/>
</dbReference>
<evidence type="ECO:0000256" key="1">
    <source>
        <dbReference type="ARBA" id="ARBA00001946"/>
    </source>
</evidence>
<keyword evidence="5" id="KW-0479">Metal-binding</keyword>
<dbReference type="Pfam" id="PF00293">
    <property type="entry name" value="NUDIX"/>
    <property type="match status" value="1"/>
</dbReference>
<evidence type="ECO:0000313" key="19">
    <source>
        <dbReference type="Proteomes" id="UP000030520"/>
    </source>
</evidence>
<keyword evidence="9" id="KW-0234">DNA repair</keyword>
<keyword evidence="4" id="KW-0235">DNA replication</keyword>
<dbReference type="InterPro" id="IPR047127">
    <property type="entry name" value="MutT-like"/>
</dbReference>
<evidence type="ECO:0000256" key="10">
    <source>
        <dbReference type="ARBA" id="ARBA00035861"/>
    </source>
</evidence>
<dbReference type="Gene3D" id="3.90.79.10">
    <property type="entry name" value="Nucleoside Triphosphate Pyrophosphohydrolase"/>
    <property type="match status" value="1"/>
</dbReference>
<dbReference type="Proteomes" id="UP000030520">
    <property type="component" value="Unassembled WGS sequence"/>
</dbReference>
<comment type="caution">
    <text evidence="18">The sequence shown here is derived from an EMBL/GenBank/DDBJ whole genome shotgun (WGS) entry which is preliminary data.</text>
</comment>
<evidence type="ECO:0000256" key="7">
    <source>
        <dbReference type="ARBA" id="ARBA00022801"/>
    </source>
</evidence>
<evidence type="ECO:0000256" key="5">
    <source>
        <dbReference type="ARBA" id="ARBA00022723"/>
    </source>
</evidence>
<comment type="catalytic activity">
    <reaction evidence="11">
        <text>8-oxo-GTP + H2O = 8-oxo-GMP + diphosphate + H(+)</text>
        <dbReference type="Rhea" id="RHEA:67616"/>
        <dbReference type="ChEBI" id="CHEBI:15377"/>
        <dbReference type="ChEBI" id="CHEBI:15378"/>
        <dbReference type="ChEBI" id="CHEBI:33019"/>
        <dbReference type="ChEBI" id="CHEBI:143553"/>
        <dbReference type="ChEBI" id="CHEBI:145694"/>
    </reaction>
</comment>
<comment type="similarity">
    <text evidence="2">Belongs to the Nudix hydrolase family.</text>
</comment>
<evidence type="ECO:0000256" key="12">
    <source>
        <dbReference type="ARBA" id="ARBA00038905"/>
    </source>
</evidence>
<evidence type="ECO:0000256" key="3">
    <source>
        <dbReference type="ARBA" id="ARBA00022457"/>
    </source>
</evidence>
<dbReference type="EC" id="3.6.1.55" evidence="12"/>
<accession>A0ABR4YF40</accession>
<dbReference type="InterPro" id="IPR015797">
    <property type="entry name" value="NUDIX_hydrolase-like_dom_sf"/>
</dbReference>
<dbReference type="PROSITE" id="PS00893">
    <property type="entry name" value="NUDIX_BOX"/>
    <property type="match status" value="1"/>
</dbReference>
<organism evidence="18 19">
    <name type="scientific">Vibrio variabilis</name>
    <dbReference type="NCBI Taxonomy" id="990271"/>
    <lineage>
        <taxon>Bacteria</taxon>
        <taxon>Pseudomonadati</taxon>
        <taxon>Pseudomonadota</taxon>
        <taxon>Gammaproteobacteria</taxon>
        <taxon>Vibrionales</taxon>
        <taxon>Vibrionaceae</taxon>
        <taxon>Vibrio</taxon>
    </lineage>
</organism>
<keyword evidence="6" id="KW-0227">DNA damage</keyword>
<evidence type="ECO:0000256" key="16">
    <source>
        <dbReference type="ARBA" id="ARBA00042798"/>
    </source>
</evidence>
<evidence type="ECO:0000256" key="9">
    <source>
        <dbReference type="ARBA" id="ARBA00023204"/>
    </source>
</evidence>